<comment type="caution">
    <text evidence="2">The sequence shown here is derived from an EMBL/GenBank/DDBJ whole genome shotgun (WGS) entry which is preliminary data.</text>
</comment>
<accession>A0A7W3IQX5</accession>
<dbReference type="Proteomes" id="UP000523079">
    <property type="component" value="Unassembled WGS sequence"/>
</dbReference>
<organism evidence="2 3">
    <name type="scientific">Microlunatus kandeliicorticis</name>
    <dbReference type="NCBI Taxonomy" id="1759536"/>
    <lineage>
        <taxon>Bacteria</taxon>
        <taxon>Bacillati</taxon>
        <taxon>Actinomycetota</taxon>
        <taxon>Actinomycetes</taxon>
        <taxon>Propionibacteriales</taxon>
        <taxon>Propionibacteriaceae</taxon>
        <taxon>Microlunatus</taxon>
    </lineage>
</organism>
<dbReference type="EMBL" id="JACGWT010000002">
    <property type="protein sequence ID" value="MBA8793597.1"/>
    <property type="molecule type" value="Genomic_DNA"/>
</dbReference>
<dbReference type="PANTHER" id="PTHR35007:SF1">
    <property type="entry name" value="PILUS ASSEMBLY PROTEIN"/>
    <property type="match status" value="1"/>
</dbReference>
<feature type="transmembrane region" description="Helical" evidence="1">
    <location>
        <begin position="101"/>
        <end position="121"/>
    </location>
</feature>
<evidence type="ECO:0000313" key="3">
    <source>
        <dbReference type="Proteomes" id="UP000523079"/>
    </source>
</evidence>
<name>A0A7W3IQX5_9ACTN</name>
<gene>
    <name evidence="2" type="ORF">FHX74_001202</name>
</gene>
<evidence type="ECO:0000313" key="2">
    <source>
        <dbReference type="EMBL" id="MBA8793597.1"/>
    </source>
</evidence>
<dbReference type="AlphaFoldDB" id="A0A7W3IQX5"/>
<proteinExistence type="predicted"/>
<keyword evidence="1" id="KW-0812">Transmembrane</keyword>
<feature type="transmembrane region" description="Helical" evidence="1">
    <location>
        <begin position="276"/>
        <end position="297"/>
    </location>
</feature>
<keyword evidence="3" id="KW-1185">Reference proteome</keyword>
<protein>
    <submittedName>
        <fullName evidence="2">Flp pilus assembly protein TadB</fullName>
    </submittedName>
</protein>
<keyword evidence="1" id="KW-1133">Transmembrane helix</keyword>
<evidence type="ECO:0000256" key="1">
    <source>
        <dbReference type="SAM" id="Phobius"/>
    </source>
</evidence>
<feature type="transmembrane region" description="Helical" evidence="1">
    <location>
        <begin position="127"/>
        <end position="147"/>
    </location>
</feature>
<dbReference type="PANTHER" id="PTHR35007">
    <property type="entry name" value="INTEGRAL MEMBRANE PROTEIN-RELATED"/>
    <property type="match status" value="1"/>
</dbReference>
<sequence>MITGAGLTLALVLATGVLVTGGLIALVVAFVPRTPVLADVVGGLFDEPVSEPVAVSPEGAGRTYRLGAWLARRTPVPLTRRQRRDLELRGIPVAEFYADKAVLAVAGVIMPAVLVGCWALLSGTLPVAVPVLVPLLGGVVGFFVPDLQLRARAKDSRTDAGAALLTYIDLVTLERLANASATQALHNAANLSEAPVFRQIRAALERARLEQQSPFVELRRVAERLDLPQLADLADVMQLDESGAALSAALRARVKELRDAHLATQQREANAVSEGMTVFMALPALVFGLIFLVPPLLRIVGS</sequence>
<dbReference type="RefSeq" id="WP_182559196.1">
    <property type="nucleotide sequence ID" value="NZ_JACGWT010000002.1"/>
</dbReference>
<keyword evidence="1" id="KW-0472">Membrane</keyword>
<reference evidence="2 3" key="1">
    <citation type="submission" date="2020-07" db="EMBL/GenBank/DDBJ databases">
        <title>Sequencing the genomes of 1000 actinobacteria strains.</title>
        <authorList>
            <person name="Klenk H.-P."/>
        </authorList>
    </citation>
    <scope>NUCLEOTIDE SEQUENCE [LARGE SCALE GENOMIC DNA]</scope>
    <source>
        <strain evidence="2 3">DSM 100723</strain>
    </source>
</reference>
<feature type="transmembrane region" description="Helical" evidence="1">
    <location>
        <begin position="6"/>
        <end position="31"/>
    </location>
</feature>